<feature type="compositionally biased region" description="Pro residues" evidence="1">
    <location>
        <begin position="236"/>
        <end position="251"/>
    </location>
</feature>
<keyword evidence="2" id="KW-1133">Transmembrane helix</keyword>
<evidence type="ECO:0000313" key="4">
    <source>
        <dbReference type="Proteomes" id="UP000556436"/>
    </source>
</evidence>
<dbReference type="Proteomes" id="UP000556436">
    <property type="component" value="Unassembled WGS sequence"/>
</dbReference>
<evidence type="ECO:0000256" key="2">
    <source>
        <dbReference type="SAM" id="Phobius"/>
    </source>
</evidence>
<evidence type="ECO:0000256" key="1">
    <source>
        <dbReference type="SAM" id="MobiDB-lite"/>
    </source>
</evidence>
<feature type="transmembrane region" description="Helical" evidence="2">
    <location>
        <begin position="164"/>
        <end position="186"/>
    </location>
</feature>
<dbReference type="RefSeq" id="WP_184734887.1">
    <property type="nucleotide sequence ID" value="NZ_BMRW01000019.1"/>
</dbReference>
<feature type="transmembrane region" description="Helical" evidence="2">
    <location>
        <begin position="122"/>
        <end position="144"/>
    </location>
</feature>
<name>A0A7W7LD09_STRNE</name>
<keyword evidence="4" id="KW-1185">Reference proteome</keyword>
<proteinExistence type="predicted"/>
<evidence type="ECO:0008006" key="5">
    <source>
        <dbReference type="Google" id="ProtNLM"/>
    </source>
</evidence>
<keyword evidence="2" id="KW-0812">Transmembrane</keyword>
<accession>A0A7W7LD09</accession>
<protein>
    <recommendedName>
        <fullName evidence="5">Transmembrane protein</fullName>
    </recommendedName>
</protein>
<sequence>MHMNSAPHLLAEDRPEFERVLDQALRTADHDPELAAAIGQRLDAEQLRTMAHSAMAAIAACAATEYQSFLKAREELRAPANAAQPQPVGTGPRGADGGAGGGVAPLTVVGDVSEAAGAGAGAVLAVLAPVLAGIAALLFLLVGYVLRTVASNEAVADPMITVGWWFAGLTVAGVFVAMAGMLVTALRNGSGLAQDARGIRLSEDAERARDVWRQALLERGMLPFLRESLANAPVTPRTPPAPSPTPPTPPPRARDPHSRTPTLGYSRPGFSSPDDESSPSPRPGYSRPDFTSPDYGGPDHRPD</sequence>
<reference evidence="3 4" key="1">
    <citation type="submission" date="2020-08" db="EMBL/GenBank/DDBJ databases">
        <title>Genomic Encyclopedia of Type Strains, Phase III (KMG-III): the genomes of soil and plant-associated and newly described type strains.</title>
        <authorList>
            <person name="Whitman W."/>
        </authorList>
    </citation>
    <scope>NUCLEOTIDE SEQUENCE [LARGE SCALE GENOMIC DNA]</scope>
    <source>
        <strain evidence="3 4">CECT 3265</strain>
    </source>
</reference>
<gene>
    <name evidence="3" type="ORF">FHS38_003843</name>
</gene>
<dbReference type="EMBL" id="JACHJG010000007">
    <property type="protein sequence ID" value="MBB4887789.1"/>
    <property type="molecule type" value="Genomic_DNA"/>
</dbReference>
<comment type="caution">
    <text evidence="3">The sequence shown here is derived from an EMBL/GenBank/DDBJ whole genome shotgun (WGS) entry which is preliminary data.</text>
</comment>
<evidence type="ECO:0000313" key="3">
    <source>
        <dbReference type="EMBL" id="MBB4887789.1"/>
    </source>
</evidence>
<organism evidence="3 4">
    <name type="scientific">Streptomyces netropsis</name>
    <name type="common">Streptoverticillium netropsis</name>
    <dbReference type="NCBI Taxonomy" id="55404"/>
    <lineage>
        <taxon>Bacteria</taxon>
        <taxon>Bacillati</taxon>
        <taxon>Actinomycetota</taxon>
        <taxon>Actinomycetes</taxon>
        <taxon>Kitasatosporales</taxon>
        <taxon>Streptomycetaceae</taxon>
        <taxon>Streptomyces</taxon>
    </lineage>
</organism>
<dbReference type="AlphaFoldDB" id="A0A7W7LD09"/>
<keyword evidence="2" id="KW-0472">Membrane</keyword>
<feature type="region of interest" description="Disordered" evidence="1">
    <location>
        <begin position="231"/>
        <end position="303"/>
    </location>
</feature>